<dbReference type="RefSeq" id="WP_030032096.1">
    <property type="nucleotide sequence ID" value="NZ_BA000058.1"/>
</dbReference>
<name>A0A060N8X4_CLOBO</name>
<protein>
    <submittedName>
        <fullName evidence="1">Uncharacterized protein</fullName>
    </submittedName>
</protein>
<organism evidence="1">
    <name type="scientific">Clostridium botulinum B str. Osaka05</name>
    <dbReference type="NCBI Taxonomy" id="1407017"/>
    <lineage>
        <taxon>Bacteria</taxon>
        <taxon>Bacillati</taxon>
        <taxon>Bacillota</taxon>
        <taxon>Clostridia</taxon>
        <taxon>Eubacteriales</taxon>
        <taxon>Clostridiaceae</taxon>
        <taxon>Clostridium</taxon>
    </lineage>
</organism>
<dbReference type="Proteomes" id="UP000054164">
    <property type="component" value="Unassembled WGS sequence"/>
</dbReference>
<proteinExistence type="predicted"/>
<dbReference type="HOGENOM" id="CLU_145991_0_0_9"/>
<gene>
    <name evidence="1" type="ORF">CBO05P1_279</name>
</gene>
<dbReference type="AlphaFoldDB" id="A0A060N8X4"/>
<sequence>MSNGIEITGLDELIENFEEMEIKGKESNGKNDVSLDALFNKSFMVKYTSFDNFDLFLKEGGFEVETSEDFENIPEEKLDVYIEKETKFKNWDEMLGQAGEEYIKKKMFE</sequence>
<reference evidence="1" key="1">
    <citation type="submission" date="2013-10" db="EMBL/GenBank/DDBJ databases">
        <title>Draft genome sequence of Clostridium botulinum type B strain Osaka05.</title>
        <authorList>
            <person name="Sakaguchi Y."/>
            <person name="Hosomi K."/>
            <person name="Uchiyama J."/>
            <person name="Ogura Y."/>
            <person name="Sakaguchi M."/>
            <person name="Kohda T."/>
            <person name="Mukamoto M."/>
            <person name="Misawa N."/>
            <person name="Matsuzaki S."/>
            <person name="Hayashi T."/>
            <person name="Kozaki S."/>
        </authorList>
    </citation>
    <scope>NUCLEOTIDE SEQUENCE</scope>
    <source>
        <strain evidence="1">Osaka05</strain>
    </source>
</reference>
<accession>A0A060N8X4</accession>
<evidence type="ECO:0000313" key="1">
    <source>
        <dbReference type="EMBL" id="BAO04998.1"/>
    </source>
</evidence>
<dbReference type="EMBL" id="BA000058">
    <property type="protein sequence ID" value="BAO04998.1"/>
    <property type="molecule type" value="Genomic_DNA"/>
</dbReference>